<evidence type="ECO:0000313" key="1">
    <source>
        <dbReference type="EMBL" id="GIY09171.1"/>
    </source>
</evidence>
<dbReference type="Proteomes" id="UP001054945">
    <property type="component" value="Unassembled WGS sequence"/>
</dbReference>
<protein>
    <submittedName>
        <fullName evidence="1">Uncharacterized protein</fullName>
    </submittedName>
</protein>
<reference evidence="1 2" key="1">
    <citation type="submission" date="2021-06" db="EMBL/GenBank/DDBJ databases">
        <title>Caerostris extrusa draft genome.</title>
        <authorList>
            <person name="Kono N."/>
            <person name="Arakawa K."/>
        </authorList>
    </citation>
    <scope>NUCLEOTIDE SEQUENCE [LARGE SCALE GENOMIC DNA]</scope>
</reference>
<accession>A0AAV4QLC5</accession>
<dbReference type="EMBL" id="BPLR01006337">
    <property type="protein sequence ID" value="GIY09171.1"/>
    <property type="molecule type" value="Genomic_DNA"/>
</dbReference>
<dbReference type="AlphaFoldDB" id="A0AAV4QLC5"/>
<keyword evidence="2" id="KW-1185">Reference proteome</keyword>
<evidence type="ECO:0000313" key="2">
    <source>
        <dbReference type="Proteomes" id="UP001054945"/>
    </source>
</evidence>
<proteinExistence type="predicted"/>
<name>A0AAV4QLC5_CAEEX</name>
<sequence>MLAMILGSDFDVTEYVLQTRLIFVRRAICHCLLPNYKSDSRTAHLNKVKKFRKLQSYCFSISSRAVSRAVSLAESVSGQDAVSDYNNEERKVVIHHRHHHKVGRIHVKMTDGSVCKTEFLSHS</sequence>
<comment type="caution">
    <text evidence="1">The sequence shown here is derived from an EMBL/GenBank/DDBJ whole genome shotgun (WGS) entry which is preliminary data.</text>
</comment>
<gene>
    <name evidence="1" type="ORF">CEXT_598831</name>
</gene>
<organism evidence="1 2">
    <name type="scientific">Caerostris extrusa</name>
    <name type="common">Bark spider</name>
    <name type="synonym">Caerostris bankana</name>
    <dbReference type="NCBI Taxonomy" id="172846"/>
    <lineage>
        <taxon>Eukaryota</taxon>
        <taxon>Metazoa</taxon>
        <taxon>Ecdysozoa</taxon>
        <taxon>Arthropoda</taxon>
        <taxon>Chelicerata</taxon>
        <taxon>Arachnida</taxon>
        <taxon>Araneae</taxon>
        <taxon>Araneomorphae</taxon>
        <taxon>Entelegynae</taxon>
        <taxon>Araneoidea</taxon>
        <taxon>Araneidae</taxon>
        <taxon>Caerostris</taxon>
    </lineage>
</organism>